<dbReference type="SUPFAM" id="SSF51110">
    <property type="entry name" value="alpha-D-mannose-specific plant lectins"/>
    <property type="match status" value="2"/>
</dbReference>
<evidence type="ECO:0000313" key="3">
    <source>
        <dbReference type="Proteomes" id="UP001576784"/>
    </source>
</evidence>
<dbReference type="InterPro" id="IPR050967">
    <property type="entry name" value="Thiamine_Salvage_TenA"/>
</dbReference>
<dbReference type="CDD" id="cd00028">
    <property type="entry name" value="B_lectin"/>
    <property type="match status" value="1"/>
</dbReference>
<gene>
    <name evidence="2" type="ORF">ACE1CI_17775</name>
</gene>
<name>A0ABV4XTJ2_9CYAN</name>
<keyword evidence="3" id="KW-1185">Reference proteome</keyword>
<dbReference type="PANTHER" id="PTHR43198">
    <property type="entry name" value="BIFUNCTIONAL TH2 PROTEIN"/>
    <property type="match status" value="1"/>
</dbReference>
<dbReference type="InterPro" id="IPR001480">
    <property type="entry name" value="Bulb-type_lectin_dom"/>
</dbReference>
<dbReference type="EMBL" id="JBHFNR010000127">
    <property type="protein sequence ID" value="MFB2894762.1"/>
    <property type="molecule type" value="Genomic_DNA"/>
</dbReference>
<sequence>MPPELSFLSPRKFVPEMLLETTEFFKIDGDPLSKIMWDAALPIAEQALQTCHIQGIKYGDLDPNKYGNYTVQDAIYCYQATDQYNKLAEKATDTEIKKFAEARRESYKKYTEALFKAWCIEDPNGIKLAPKLQDYIQYKSEVLEKYDPLYFLVSNMPCLGLWYWLATQLRDPDKGPANLYGFWVKDNLGHSSYDKLKDFVDSKASQLNVDEAIAVYKRCMQGEFEFFALAGEVRSYLQEGDFLLPGDKLFSHNKNYYLIYQDDGNLVVYEVSTRKPIWASNTKGTYAWRTYMQDDGNFVVYENHAQPVWSSGVYGPQYKGSQLVLEDNGKLVIYDRSKNPIWQSKN</sequence>
<comment type="caution">
    <text evidence="2">The sequence shown here is derived from an EMBL/GenBank/DDBJ whole genome shotgun (WGS) entry which is preliminary data.</text>
</comment>
<dbReference type="InterPro" id="IPR016084">
    <property type="entry name" value="Haem_Oase-like_multi-hlx"/>
</dbReference>
<reference evidence="2 3" key="1">
    <citation type="submission" date="2024-09" db="EMBL/GenBank/DDBJ databases">
        <title>Floridaenema gen nov. (Aerosakkonemataceae, Aerosakkonematales ord. nov., Cyanobacteria) from benthic tropical and subtropical fresh waters, with the description of four new species.</title>
        <authorList>
            <person name="Moretto J.A."/>
            <person name="Berthold D.E."/>
            <person name="Lefler F.W."/>
            <person name="Huang I.-S."/>
            <person name="Laughinghouse H. IV."/>
        </authorList>
    </citation>
    <scope>NUCLEOTIDE SEQUENCE [LARGE SCALE GENOMIC DNA]</scope>
    <source>
        <strain evidence="2 3">BLCC-F50</strain>
    </source>
</reference>
<dbReference type="CDD" id="cd19359">
    <property type="entry name" value="TenA_C_Bt3146-like"/>
    <property type="match status" value="1"/>
</dbReference>
<feature type="domain" description="Bulb-type lectin" evidence="1">
    <location>
        <begin position="234"/>
        <end position="346"/>
    </location>
</feature>
<protein>
    <recommendedName>
        <fullName evidence="1">Bulb-type lectin domain-containing protein</fullName>
    </recommendedName>
</protein>
<accession>A0ABV4XTJ2</accession>
<proteinExistence type="predicted"/>
<evidence type="ECO:0000313" key="2">
    <source>
        <dbReference type="EMBL" id="MFB2894762.1"/>
    </source>
</evidence>
<dbReference type="Gene3D" id="2.90.10.30">
    <property type="match status" value="1"/>
</dbReference>
<dbReference type="PROSITE" id="PS50927">
    <property type="entry name" value="BULB_LECTIN"/>
    <property type="match status" value="1"/>
</dbReference>
<evidence type="ECO:0000259" key="1">
    <source>
        <dbReference type="PROSITE" id="PS50927"/>
    </source>
</evidence>
<dbReference type="SMART" id="SM00108">
    <property type="entry name" value="B_lectin"/>
    <property type="match status" value="1"/>
</dbReference>
<dbReference type="PANTHER" id="PTHR43198:SF2">
    <property type="entry name" value="SI:CH1073-67J19.1-RELATED"/>
    <property type="match status" value="1"/>
</dbReference>
<organism evidence="2 3">
    <name type="scientific">Floridaenema flaviceps BLCC-F50</name>
    <dbReference type="NCBI Taxonomy" id="3153642"/>
    <lineage>
        <taxon>Bacteria</taxon>
        <taxon>Bacillati</taxon>
        <taxon>Cyanobacteriota</taxon>
        <taxon>Cyanophyceae</taxon>
        <taxon>Oscillatoriophycideae</taxon>
        <taxon>Aerosakkonematales</taxon>
        <taxon>Aerosakkonemataceae</taxon>
        <taxon>Floridanema</taxon>
        <taxon>Floridanema flaviceps</taxon>
    </lineage>
</organism>
<dbReference type="SUPFAM" id="SSF48613">
    <property type="entry name" value="Heme oxygenase-like"/>
    <property type="match status" value="1"/>
</dbReference>
<dbReference type="Gene3D" id="1.20.910.10">
    <property type="entry name" value="Heme oxygenase-like"/>
    <property type="match status" value="1"/>
</dbReference>
<dbReference type="RefSeq" id="WP_413264406.1">
    <property type="nucleotide sequence ID" value="NZ_JBHFNR010000127.1"/>
</dbReference>
<dbReference type="Proteomes" id="UP001576784">
    <property type="component" value="Unassembled WGS sequence"/>
</dbReference>
<dbReference type="InterPro" id="IPR036426">
    <property type="entry name" value="Bulb-type_lectin_dom_sf"/>
</dbReference>